<comment type="similarity">
    <text evidence="1 2">Belongs to the fructosamine kinase family.</text>
</comment>
<keyword evidence="2" id="KW-0808">Transferase</keyword>
<comment type="caution">
    <text evidence="3">The sequence shown here is derived from an EMBL/GenBank/DDBJ whole genome shotgun (WGS) entry which is preliminary data.</text>
</comment>
<evidence type="ECO:0000256" key="2">
    <source>
        <dbReference type="PIRNR" id="PIRNR006221"/>
    </source>
</evidence>
<dbReference type="PANTHER" id="PTHR12149">
    <property type="entry name" value="FRUCTOSAMINE 3 KINASE-RELATED PROTEIN"/>
    <property type="match status" value="1"/>
</dbReference>
<name>A3KAJ0_SAGS3</name>
<dbReference type="SUPFAM" id="SSF56112">
    <property type="entry name" value="Protein kinase-like (PK-like)"/>
    <property type="match status" value="1"/>
</dbReference>
<dbReference type="RefSeq" id="WP_005863743.1">
    <property type="nucleotide sequence ID" value="NZ_AAYA01000022.1"/>
</dbReference>
<evidence type="ECO:0000313" key="3">
    <source>
        <dbReference type="EMBL" id="EBA05849.1"/>
    </source>
</evidence>
<dbReference type="Gene3D" id="3.30.200.20">
    <property type="entry name" value="Phosphorylase Kinase, domain 1"/>
    <property type="match status" value="1"/>
</dbReference>
<gene>
    <name evidence="3" type="ORF">SSE37_22537</name>
</gene>
<dbReference type="PIRSF" id="PIRSF006221">
    <property type="entry name" value="Ketosamine-3-kinase"/>
    <property type="match status" value="1"/>
</dbReference>
<protein>
    <submittedName>
        <fullName evidence="3">Fructosamine-3-kinase</fullName>
    </submittedName>
</protein>
<keyword evidence="4" id="KW-1185">Reference proteome</keyword>
<organism evidence="3 4">
    <name type="scientific">Sagittula stellata (strain ATCC 700073 / DSM 11524 / E-37)</name>
    <dbReference type="NCBI Taxonomy" id="388399"/>
    <lineage>
        <taxon>Bacteria</taxon>
        <taxon>Pseudomonadati</taxon>
        <taxon>Pseudomonadota</taxon>
        <taxon>Alphaproteobacteria</taxon>
        <taxon>Rhodobacterales</taxon>
        <taxon>Roseobacteraceae</taxon>
        <taxon>Sagittula</taxon>
    </lineage>
</organism>
<evidence type="ECO:0000313" key="4">
    <source>
        <dbReference type="Proteomes" id="UP000005713"/>
    </source>
</evidence>
<sequence>MISGPYLAAALETPVTAIRHLHGGDLSEVACVDLADGRRMAVKVGAHVGVEARMLQAMDRSGAPVPRVLFQGRDVLCLEWLEEGPATEDGWHALGRGLRRLHATTGDDTGWPEGYAFGALRLDMAPRPDWPSFWCEARLLPLLPHLPGPVARRVETLASALPDRLEDVTPVLLHGDLWTGNAVFSGDRAWMIDPACYFGDPEVDLAMLHLFGKPDHAFHDGYGALRKGHEARRPIYQLFPALVHLHLFGGSYYGLVERLLTAARV</sequence>
<evidence type="ECO:0000256" key="1">
    <source>
        <dbReference type="ARBA" id="ARBA00009460"/>
    </source>
</evidence>
<dbReference type="InterPro" id="IPR016477">
    <property type="entry name" value="Fructo-/Ketosamine-3-kinase"/>
</dbReference>
<keyword evidence="2 3" id="KW-0418">Kinase</keyword>
<dbReference type="EMBL" id="AAYA01000022">
    <property type="protein sequence ID" value="EBA05849.1"/>
    <property type="molecule type" value="Genomic_DNA"/>
</dbReference>
<reference evidence="3 4" key="1">
    <citation type="submission" date="2006-06" db="EMBL/GenBank/DDBJ databases">
        <authorList>
            <person name="Moran M.A."/>
            <person name="Ferriera S."/>
            <person name="Johnson J."/>
            <person name="Kravitz S."/>
            <person name="Beeson K."/>
            <person name="Sutton G."/>
            <person name="Rogers Y.-H."/>
            <person name="Friedman R."/>
            <person name="Frazier M."/>
            <person name="Venter J.C."/>
        </authorList>
    </citation>
    <scope>NUCLEOTIDE SEQUENCE [LARGE SCALE GENOMIC DNA]</scope>
    <source>
        <strain evidence="3 4">E-37</strain>
    </source>
</reference>
<dbReference type="PANTHER" id="PTHR12149:SF8">
    <property type="entry name" value="PROTEIN-RIBULOSAMINE 3-KINASE"/>
    <property type="match status" value="1"/>
</dbReference>
<proteinExistence type="inferred from homology"/>
<dbReference type="Proteomes" id="UP000005713">
    <property type="component" value="Unassembled WGS sequence"/>
</dbReference>
<dbReference type="AlphaFoldDB" id="A3KAJ0"/>
<dbReference type="Gene3D" id="3.90.1200.10">
    <property type="match status" value="1"/>
</dbReference>
<dbReference type="GO" id="GO:0016301">
    <property type="term" value="F:kinase activity"/>
    <property type="evidence" value="ECO:0007669"/>
    <property type="project" value="UniProtKB-UniRule"/>
</dbReference>
<dbReference type="Pfam" id="PF03881">
    <property type="entry name" value="Fructosamin_kin"/>
    <property type="match status" value="1"/>
</dbReference>
<dbReference type="InterPro" id="IPR011009">
    <property type="entry name" value="Kinase-like_dom_sf"/>
</dbReference>
<dbReference type="eggNOG" id="COG3001">
    <property type="taxonomic scope" value="Bacteria"/>
</dbReference>
<accession>A3KAJ0</accession>